<dbReference type="PANTHER" id="PTHR36037:SF1">
    <property type="entry name" value="RNA-DIRECTED DNA POLYMERASE (REVERSE TRANSCRIPTASE)-RELATED FAMILY PROTEIN"/>
    <property type="match status" value="1"/>
</dbReference>
<dbReference type="EMBL" id="AMZH03001626">
    <property type="protein sequence ID" value="RRT78630.1"/>
    <property type="molecule type" value="Genomic_DNA"/>
</dbReference>
<accession>A0A427AQY8</accession>
<proteinExistence type="predicted"/>
<dbReference type="AlphaFoldDB" id="A0A427AQY8"/>
<protein>
    <submittedName>
        <fullName evidence="1">Uncharacterized protein</fullName>
    </submittedName>
</protein>
<sequence>MFNENKFEILELNQRIEKNKENINILQDLDHALKRLEAVGQLEHMFSDVRVIDFQGSCIRLSLKTPIPNIDGFIIQRNLDFVEPFVSEHEMLIEVIDKTMELKRVEIFPDDVFIDGIVDTIKSSRYNAINFISSTTSSLGWFIRQVQHRIVLCTLRRLLVKDANKSRQYSDRDDTVTAHLVGGIDTYIKLAHGWPISSYPLKLLSIKNRDNQSKSISLSFLCKVKELANALDMESRLHLARFVDAIEEILLQEMQSELHSNSMTT</sequence>
<dbReference type="Proteomes" id="UP000287651">
    <property type="component" value="Unassembled WGS sequence"/>
</dbReference>
<dbReference type="PANTHER" id="PTHR36037">
    <property type="entry name" value="RNA-DIRECTED DNA POLYMERASE (REVERSE TRANSCRIPTASE)-RELATED FAMILY PROTEIN"/>
    <property type="match status" value="1"/>
</dbReference>
<evidence type="ECO:0000313" key="2">
    <source>
        <dbReference type="Proteomes" id="UP000287651"/>
    </source>
</evidence>
<evidence type="ECO:0000313" key="1">
    <source>
        <dbReference type="EMBL" id="RRT78630.1"/>
    </source>
</evidence>
<comment type="caution">
    <text evidence="1">The sequence shown here is derived from an EMBL/GenBank/DDBJ whole genome shotgun (WGS) entry which is preliminary data.</text>
</comment>
<organism evidence="1 2">
    <name type="scientific">Ensete ventricosum</name>
    <name type="common">Abyssinian banana</name>
    <name type="synonym">Musa ensete</name>
    <dbReference type="NCBI Taxonomy" id="4639"/>
    <lineage>
        <taxon>Eukaryota</taxon>
        <taxon>Viridiplantae</taxon>
        <taxon>Streptophyta</taxon>
        <taxon>Embryophyta</taxon>
        <taxon>Tracheophyta</taxon>
        <taxon>Spermatophyta</taxon>
        <taxon>Magnoliopsida</taxon>
        <taxon>Liliopsida</taxon>
        <taxon>Zingiberales</taxon>
        <taxon>Musaceae</taxon>
        <taxon>Ensete</taxon>
    </lineage>
</organism>
<reference evidence="1 2" key="1">
    <citation type="journal article" date="2014" name="Agronomy (Basel)">
        <title>A Draft Genome Sequence for Ensete ventricosum, the Drought-Tolerant Tree Against Hunger.</title>
        <authorList>
            <person name="Harrison J."/>
            <person name="Moore K.A."/>
            <person name="Paszkiewicz K."/>
            <person name="Jones T."/>
            <person name="Grant M."/>
            <person name="Ambacheew D."/>
            <person name="Muzemil S."/>
            <person name="Studholme D.J."/>
        </authorList>
    </citation>
    <scope>NUCLEOTIDE SEQUENCE [LARGE SCALE GENOMIC DNA]</scope>
</reference>
<gene>
    <name evidence="1" type="ORF">B296_00016560</name>
</gene>
<name>A0A427AQY8_ENSVE</name>